<gene>
    <name evidence="2" type="ORF">APR40_04725</name>
    <name evidence="1" type="ORF">BHS39_04725</name>
</gene>
<dbReference type="InterPro" id="IPR036583">
    <property type="entry name" value="23S_rRNA_IVS_sf"/>
</dbReference>
<dbReference type="AlphaFoldDB" id="A0A2N0TQC8"/>
<dbReference type="EMBL" id="MJBR01000045">
    <property type="protein sequence ID" value="OEY71669.1"/>
    <property type="molecule type" value="Genomic_DNA"/>
</dbReference>
<evidence type="ECO:0000313" key="1">
    <source>
        <dbReference type="EMBL" id="OEY71669.1"/>
    </source>
</evidence>
<sequence>MENIPVFKFEDLKVYQKALDFVDLAYDVSKSFPQSELYNLTSQFKRAAVSIPLNIAEGAGDTNAQFNRFLEIASGSVKECVVCSTIARRQNFISEEKNLENRRKLAELSKMMSSFKRYLKK</sequence>
<reference evidence="1 3" key="2">
    <citation type="submission" date="2016-09" db="EMBL/GenBank/DDBJ databases">
        <title>Genome Sequence of Salegentibacter salarius,Isolated from a Marine Solar Saltern of the Yellow Sea in South Korea.</title>
        <authorList>
            <person name="Zheng Q."/>
            <person name="Liu Y."/>
        </authorList>
    </citation>
    <scope>NUCLEOTIDE SEQUENCE [LARGE SCALE GENOMIC DNA]</scope>
    <source>
        <strain evidence="1 3">KCTC 12974</strain>
    </source>
</reference>
<evidence type="ECO:0000313" key="2">
    <source>
        <dbReference type="EMBL" id="PKD16918.1"/>
    </source>
</evidence>
<evidence type="ECO:0000313" key="4">
    <source>
        <dbReference type="Proteomes" id="UP000232533"/>
    </source>
</evidence>
<dbReference type="SUPFAM" id="SSF158446">
    <property type="entry name" value="IVS-encoded protein-like"/>
    <property type="match status" value="1"/>
</dbReference>
<dbReference type="InterPro" id="IPR012657">
    <property type="entry name" value="23S_rRNA-intervening_sequence"/>
</dbReference>
<protein>
    <submittedName>
        <fullName evidence="2">Four helix bundle protein</fullName>
    </submittedName>
</protein>
<dbReference type="Proteomes" id="UP000176009">
    <property type="component" value="Unassembled WGS sequence"/>
</dbReference>
<dbReference type="CDD" id="cd16377">
    <property type="entry name" value="23S_rRNA_IVP_like"/>
    <property type="match status" value="1"/>
</dbReference>
<dbReference type="Gene3D" id="1.20.1440.60">
    <property type="entry name" value="23S rRNA-intervening sequence"/>
    <property type="match status" value="1"/>
</dbReference>
<reference evidence="2 4" key="1">
    <citation type="submission" date="2015-10" db="EMBL/GenBank/DDBJ databases">
        <title>Draft genome sequence of Salegentibacter salinarum KCTC 12975.</title>
        <authorList>
            <person name="Lin W."/>
            <person name="Zheng Q."/>
        </authorList>
    </citation>
    <scope>NUCLEOTIDE SEQUENCE [LARGE SCALE GENOMIC DNA]</scope>
    <source>
        <strain evidence="2 4">KCTC 12974</strain>
    </source>
</reference>
<name>A0A2N0TQC8_9FLAO</name>
<dbReference type="OrthoDB" id="9811959at2"/>
<comment type="caution">
    <text evidence="2">The sequence shown here is derived from an EMBL/GenBank/DDBJ whole genome shotgun (WGS) entry which is preliminary data.</text>
</comment>
<organism evidence="2 4">
    <name type="scientific">Salegentibacter salarius</name>
    <dbReference type="NCBI Taxonomy" id="435906"/>
    <lineage>
        <taxon>Bacteria</taxon>
        <taxon>Pseudomonadati</taxon>
        <taxon>Bacteroidota</taxon>
        <taxon>Flavobacteriia</taxon>
        <taxon>Flavobacteriales</taxon>
        <taxon>Flavobacteriaceae</taxon>
        <taxon>Salegentibacter</taxon>
    </lineage>
</organism>
<dbReference type="PANTHER" id="PTHR38471:SF2">
    <property type="entry name" value="FOUR HELIX BUNDLE PROTEIN"/>
    <property type="match status" value="1"/>
</dbReference>
<dbReference type="Pfam" id="PF05635">
    <property type="entry name" value="23S_rRNA_IVP"/>
    <property type="match status" value="1"/>
</dbReference>
<evidence type="ECO:0000313" key="3">
    <source>
        <dbReference type="Proteomes" id="UP000176009"/>
    </source>
</evidence>
<dbReference type="PANTHER" id="PTHR38471">
    <property type="entry name" value="FOUR HELIX BUNDLE PROTEIN"/>
    <property type="match status" value="1"/>
</dbReference>
<keyword evidence="3" id="KW-1185">Reference proteome</keyword>
<dbReference type="RefSeq" id="WP_070055078.1">
    <property type="nucleotide sequence ID" value="NZ_FVZF01000006.1"/>
</dbReference>
<dbReference type="Proteomes" id="UP000232533">
    <property type="component" value="Unassembled WGS sequence"/>
</dbReference>
<accession>A0A2N0TQC8</accession>
<proteinExistence type="predicted"/>
<dbReference type="EMBL" id="LKTR01000045">
    <property type="protein sequence ID" value="PKD16918.1"/>
    <property type="molecule type" value="Genomic_DNA"/>
</dbReference>
<dbReference type="NCBIfam" id="TIGR02436">
    <property type="entry name" value="four helix bundle protein"/>
    <property type="match status" value="1"/>
</dbReference>